<reference evidence="1 2" key="1">
    <citation type="journal article" date="2020" name="Nature">
        <title>Six reference-quality genomes reveal evolution of bat adaptations.</title>
        <authorList>
            <person name="Jebb D."/>
            <person name="Huang Z."/>
            <person name="Pippel M."/>
            <person name="Hughes G.M."/>
            <person name="Lavrichenko K."/>
            <person name="Devanna P."/>
            <person name="Winkler S."/>
            <person name="Jermiin L.S."/>
            <person name="Skirmuntt E.C."/>
            <person name="Katzourakis A."/>
            <person name="Burkitt-Gray L."/>
            <person name="Ray D.A."/>
            <person name="Sullivan K.A.M."/>
            <person name="Roscito J.G."/>
            <person name="Kirilenko B.M."/>
            <person name="Davalos L.M."/>
            <person name="Corthals A.P."/>
            <person name="Power M.L."/>
            <person name="Jones G."/>
            <person name="Ransome R.D."/>
            <person name="Dechmann D.K.N."/>
            <person name="Locatelli A.G."/>
            <person name="Puechmaille S.J."/>
            <person name="Fedrigo O."/>
            <person name="Jarvis E.D."/>
            <person name="Hiller M."/>
            <person name="Vernes S.C."/>
            <person name="Myers E.W."/>
            <person name="Teeling E.C."/>
        </authorList>
    </citation>
    <scope>NUCLEOTIDE SEQUENCE [LARGE SCALE GENOMIC DNA]</scope>
    <source>
        <strain evidence="1">Bat1K_MPI-CBG_1</strain>
    </source>
</reference>
<sequence>MGLKSPCGRGRNLLNPQEMIPSPDFEAGVDLVFVTGQGHSLPLLHGEQLSKCVRETTLRARHRPAASQPEVVSSSGFGQLGARSSAQLPSLTWKEAFTAGVCNQSAREAPGPGQSGLPAKVPPKVTPSATVCVSRPAHTSCTLRCYTLIVEFPALFFSKGIALITSQLK</sequence>
<dbReference type="Proteomes" id="UP000664940">
    <property type="component" value="Unassembled WGS sequence"/>
</dbReference>
<accession>A0A834DQH2</accession>
<protein>
    <submittedName>
        <fullName evidence="1">Uncharacterized protein</fullName>
    </submittedName>
</protein>
<dbReference type="EMBL" id="JABVXQ010000010">
    <property type="protein sequence ID" value="KAF6088399.1"/>
    <property type="molecule type" value="Genomic_DNA"/>
</dbReference>
<proteinExistence type="predicted"/>
<organism evidence="1 2">
    <name type="scientific">Phyllostomus discolor</name>
    <name type="common">pale spear-nosed bat</name>
    <dbReference type="NCBI Taxonomy" id="89673"/>
    <lineage>
        <taxon>Eukaryota</taxon>
        <taxon>Metazoa</taxon>
        <taxon>Chordata</taxon>
        <taxon>Craniata</taxon>
        <taxon>Vertebrata</taxon>
        <taxon>Euteleostomi</taxon>
        <taxon>Mammalia</taxon>
        <taxon>Eutheria</taxon>
        <taxon>Laurasiatheria</taxon>
        <taxon>Chiroptera</taxon>
        <taxon>Yangochiroptera</taxon>
        <taxon>Phyllostomidae</taxon>
        <taxon>Phyllostominae</taxon>
        <taxon>Phyllostomus</taxon>
    </lineage>
</organism>
<dbReference type="AlphaFoldDB" id="A0A834DQH2"/>
<comment type="caution">
    <text evidence="1">The sequence shown here is derived from an EMBL/GenBank/DDBJ whole genome shotgun (WGS) entry which is preliminary data.</text>
</comment>
<name>A0A834DQH2_9CHIR</name>
<evidence type="ECO:0000313" key="2">
    <source>
        <dbReference type="Proteomes" id="UP000664940"/>
    </source>
</evidence>
<evidence type="ECO:0000313" key="1">
    <source>
        <dbReference type="EMBL" id="KAF6088399.1"/>
    </source>
</evidence>
<gene>
    <name evidence="1" type="ORF">HJG60_008225</name>
</gene>